<gene>
    <name evidence="2" type="ORF">NCTC10741_01699</name>
</gene>
<proteinExistence type="predicted"/>
<dbReference type="Proteomes" id="UP000271626">
    <property type="component" value="Chromosome"/>
</dbReference>
<feature type="domain" description="IrrE N-terminal-like" evidence="1">
    <location>
        <begin position="98"/>
        <end position="138"/>
    </location>
</feature>
<organism evidence="2 3">
    <name type="scientific">Tsukamurella paurometabola</name>
    <name type="common">Corynebacterium paurometabolum</name>
    <dbReference type="NCBI Taxonomy" id="2061"/>
    <lineage>
        <taxon>Bacteria</taxon>
        <taxon>Bacillati</taxon>
        <taxon>Actinomycetota</taxon>
        <taxon>Actinomycetes</taxon>
        <taxon>Mycobacteriales</taxon>
        <taxon>Tsukamurellaceae</taxon>
        <taxon>Tsukamurella</taxon>
    </lineage>
</organism>
<sequence>MRTGSKSGLVYNEPTNRRIVSGMRGSDRPTRAVRAVVRAVTPQSGSGPGTVAEVVAAYADHLGRRIDVQRMTLPVGVFGMWLRSDERDLLVVSSGVATFEQTLAHELGHLVLGHEQGCSSDPDSGRAARCEAEAESFATLLVRRVKAGHTITRVDSVVDELLG</sequence>
<dbReference type="Pfam" id="PF06114">
    <property type="entry name" value="Peptidase_M78"/>
    <property type="match status" value="1"/>
</dbReference>
<reference evidence="2 3" key="1">
    <citation type="submission" date="2018-12" db="EMBL/GenBank/DDBJ databases">
        <authorList>
            <consortium name="Pathogen Informatics"/>
        </authorList>
    </citation>
    <scope>NUCLEOTIDE SEQUENCE [LARGE SCALE GENOMIC DNA]</scope>
    <source>
        <strain evidence="2 3">NCTC10741</strain>
    </source>
</reference>
<evidence type="ECO:0000313" key="2">
    <source>
        <dbReference type="EMBL" id="VDR38577.1"/>
    </source>
</evidence>
<evidence type="ECO:0000313" key="3">
    <source>
        <dbReference type="Proteomes" id="UP000271626"/>
    </source>
</evidence>
<protein>
    <recommendedName>
        <fullName evidence="1">IrrE N-terminal-like domain-containing protein</fullName>
    </recommendedName>
</protein>
<accession>A0A3P8KQP4</accession>
<name>A0A3P8KQP4_TSUPA</name>
<dbReference type="InterPro" id="IPR010359">
    <property type="entry name" value="IrrE_HExxH"/>
</dbReference>
<dbReference type="EMBL" id="LR131273">
    <property type="protein sequence ID" value="VDR38577.1"/>
    <property type="molecule type" value="Genomic_DNA"/>
</dbReference>
<dbReference type="AlphaFoldDB" id="A0A3P8KQP4"/>
<dbReference type="Gene3D" id="1.10.10.2910">
    <property type="match status" value="1"/>
</dbReference>
<evidence type="ECO:0000259" key="1">
    <source>
        <dbReference type="Pfam" id="PF06114"/>
    </source>
</evidence>